<dbReference type="PANTHER" id="PTHR43654">
    <property type="entry name" value="GLUTAMATE 5-KINASE"/>
    <property type="match status" value="1"/>
</dbReference>
<protein>
    <submittedName>
        <fullName evidence="6">Uridylate kinase</fullName>
    </submittedName>
</protein>
<reference evidence="6" key="1">
    <citation type="submission" date="2020-10" db="EMBL/GenBank/DDBJ databases">
        <authorList>
            <person name="Gilroy R."/>
        </authorList>
    </citation>
    <scope>NUCLEOTIDE SEQUENCE</scope>
    <source>
        <strain evidence="6">ChiHile30-977</strain>
    </source>
</reference>
<evidence type="ECO:0000313" key="7">
    <source>
        <dbReference type="Proteomes" id="UP000886819"/>
    </source>
</evidence>
<dbReference type="PRINTS" id="PR00474">
    <property type="entry name" value="GLU5KINASE"/>
</dbReference>
<dbReference type="InterPro" id="IPR001057">
    <property type="entry name" value="Glu/AcGlu_kinase"/>
</dbReference>
<keyword evidence="1" id="KW-0808">Transferase</keyword>
<accession>A0A9D1CIT6</accession>
<evidence type="ECO:0000256" key="4">
    <source>
        <dbReference type="ARBA" id="ARBA00022840"/>
    </source>
</evidence>
<name>A0A9D1CIT6_9FIRM</name>
<gene>
    <name evidence="6" type="ORF">IAA66_05475</name>
</gene>
<keyword evidence="2" id="KW-0547">Nucleotide-binding</keyword>
<dbReference type="InterPro" id="IPR001048">
    <property type="entry name" value="Asp/Glu/Uridylate_kinase"/>
</dbReference>
<evidence type="ECO:0000256" key="1">
    <source>
        <dbReference type="ARBA" id="ARBA00022679"/>
    </source>
</evidence>
<dbReference type="Proteomes" id="UP000886819">
    <property type="component" value="Unassembled WGS sequence"/>
</dbReference>
<feature type="domain" description="Aspartate/glutamate/uridylate kinase" evidence="5">
    <location>
        <begin position="15"/>
        <end position="239"/>
    </location>
</feature>
<organism evidence="6 7">
    <name type="scientific">Candidatus Avichristensenella intestinipullorum</name>
    <dbReference type="NCBI Taxonomy" id="2840693"/>
    <lineage>
        <taxon>Bacteria</taxon>
        <taxon>Bacillati</taxon>
        <taxon>Bacillota</taxon>
        <taxon>Clostridia</taxon>
        <taxon>Candidatus Avichristensenella</taxon>
    </lineage>
</organism>
<dbReference type="GO" id="GO:0005829">
    <property type="term" value="C:cytosol"/>
    <property type="evidence" value="ECO:0007669"/>
    <property type="project" value="TreeGrafter"/>
</dbReference>
<keyword evidence="3 6" id="KW-0418">Kinase</keyword>
<dbReference type="GO" id="GO:0005524">
    <property type="term" value="F:ATP binding"/>
    <property type="evidence" value="ECO:0007669"/>
    <property type="project" value="UniProtKB-KW"/>
</dbReference>
<evidence type="ECO:0000256" key="3">
    <source>
        <dbReference type="ARBA" id="ARBA00022777"/>
    </source>
</evidence>
<evidence type="ECO:0000256" key="2">
    <source>
        <dbReference type="ARBA" id="ARBA00022741"/>
    </source>
</evidence>
<proteinExistence type="predicted"/>
<evidence type="ECO:0000259" key="5">
    <source>
        <dbReference type="Pfam" id="PF00696"/>
    </source>
</evidence>
<dbReference type="SUPFAM" id="SSF53633">
    <property type="entry name" value="Carbamate kinase-like"/>
    <property type="match status" value="1"/>
</dbReference>
<dbReference type="GO" id="GO:0004349">
    <property type="term" value="F:glutamate 5-kinase activity"/>
    <property type="evidence" value="ECO:0007669"/>
    <property type="project" value="TreeGrafter"/>
</dbReference>
<reference evidence="6" key="2">
    <citation type="journal article" date="2021" name="PeerJ">
        <title>Extensive microbial diversity within the chicken gut microbiome revealed by metagenomics and culture.</title>
        <authorList>
            <person name="Gilroy R."/>
            <person name="Ravi A."/>
            <person name="Getino M."/>
            <person name="Pursley I."/>
            <person name="Horton D.L."/>
            <person name="Alikhan N.F."/>
            <person name="Baker D."/>
            <person name="Gharbi K."/>
            <person name="Hall N."/>
            <person name="Watson M."/>
            <person name="Adriaenssens E.M."/>
            <person name="Foster-Nyarko E."/>
            <person name="Jarju S."/>
            <person name="Secka A."/>
            <person name="Antonio M."/>
            <person name="Oren A."/>
            <person name="Chaudhuri R.R."/>
            <person name="La Ragione R."/>
            <person name="Hildebrand F."/>
            <person name="Pallen M.J."/>
        </authorList>
    </citation>
    <scope>NUCLEOTIDE SEQUENCE</scope>
    <source>
        <strain evidence="6">ChiHile30-977</strain>
    </source>
</reference>
<keyword evidence="4" id="KW-0067">ATP-binding</keyword>
<dbReference type="InterPro" id="IPR036393">
    <property type="entry name" value="AceGlu_kinase-like_sf"/>
</dbReference>
<comment type="caution">
    <text evidence="6">The sequence shown here is derived from an EMBL/GenBank/DDBJ whole genome shotgun (WGS) entry which is preliminary data.</text>
</comment>
<dbReference type="Gene3D" id="3.40.1160.10">
    <property type="entry name" value="Acetylglutamate kinase-like"/>
    <property type="match status" value="1"/>
</dbReference>
<evidence type="ECO:0000313" key="6">
    <source>
        <dbReference type="EMBL" id="HIQ63022.1"/>
    </source>
</evidence>
<dbReference type="AlphaFoldDB" id="A0A9D1CIT6"/>
<dbReference type="EMBL" id="DVFI01000085">
    <property type="protein sequence ID" value="HIQ63022.1"/>
    <property type="molecule type" value="Genomic_DNA"/>
</dbReference>
<dbReference type="Pfam" id="PF00696">
    <property type="entry name" value="AA_kinase"/>
    <property type="match status" value="1"/>
</dbReference>
<dbReference type="PANTHER" id="PTHR43654:SF1">
    <property type="entry name" value="ISOPENTENYL PHOSPHATE KINASE"/>
    <property type="match status" value="1"/>
</dbReference>
<sequence>MALIRPDDHDIDYNTLSRICTELRPGMIWVTSGATEIGRLDHLKRAGYELPEGEESKADYAAQGQAILMANYRQFLRPEYGLRQVLVEHQHFNDPEKREHIRRLLLRAAGQGAVPVVNYNDPVSDEENRKMELAHLRRRTDAEVHECVDNDETAAVIAELVRARTLVILTSTEGIYLDAKDPSTLVREVLADTPWALQEKVRELQTHCHGASRAGANGAYAKLAYALGPAMQGTRVHIAHARHRLEDLLSGRVPHTVIGMG</sequence>